<organism evidence="2 3">
    <name type="scientific">Nostoc commune NIES-4072</name>
    <dbReference type="NCBI Taxonomy" id="2005467"/>
    <lineage>
        <taxon>Bacteria</taxon>
        <taxon>Bacillati</taxon>
        <taxon>Cyanobacteriota</taxon>
        <taxon>Cyanophyceae</taxon>
        <taxon>Nostocales</taxon>
        <taxon>Nostocaceae</taxon>
        <taxon>Nostoc</taxon>
    </lineage>
</organism>
<evidence type="ECO:0000313" key="3">
    <source>
        <dbReference type="Proteomes" id="UP000245124"/>
    </source>
</evidence>
<dbReference type="AlphaFoldDB" id="A0A2R5FK73"/>
<dbReference type="RefSeq" id="WP_109009031.1">
    <property type="nucleotide sequence ID" value="NZ_BDUD01000001.1"/>
</dbReference>
<keyword evidence="3" id="KW-1185">Reference proteome</keyword>
<feature type="transmembrane region" description="Helical" evidence="1">
    <location>
        <begin position="21"/>
        <end position="38"/>
    </location>
</feature>
<evidence type="ECO:0000313" key="2">
    <source>
        <dbReference type="EMBL" id="GBG19186.1"/>
    </source>
</evidence>
<accession>A0A2R5FK73</accession>
<name>A0A2R5FK73_NOSCO</name>
<dbReference type="OrthoDB" id="486832at2"/>
<comment type="caution">
    <text evidence="2">The sequence shown here is derived from an EMBL/GenBank/DDBJ whole genome shotgun (WGS) entry which is preliminary data.</text>
</comment>
<dbReference type="Proteomes" id="UP000245124">
    <property type="component" value="Unassembled WGS sequence"/>
</dbReference>
<dbReference type="EMBL" id="BDUD01000001">
    <property type="protein sequence ID" value="GBG19186.1"/>
    <property type="molecule type" value="Genomic_DNA"/>
</dbReference>
<sequence length="180" mass="19434">MKPNLKDIAGSSPRRQILKTAFTFVTGLTATSLVSFLMPKSTKPAQAIVVQQPNEFELEGEGTKIEYSILKGVPQLDYRTKNISTRFSGNEIQTLATDIGTLVTVIISKPPNPDFGGNVVKLSLLLPIINLFIGNAETPVQTEAILTTQKTSGFIRTPLSGQLQSYQTIVLRGTAKANAS</sequence>
<reference evidence="2 3" key="1">
    <citation type="submission" date="2017-06" db="EMBL/GenBank/DDBJ databases">
        <title>Genome sequencing of cyanobaciteial culture collection at National Institute for Environmental Studies (NIES).</title>
        <authorList>
            <person name="Hirose Y."/>
            <person name="Shimura Y."/>
            <person name="Fujisawa T."/>
            <person name="Nakamura Y."/>
            <person name="Kawachi M."/>
        </authorList>
    </citation>
    <scope>NUCLEOTIDE SEQUENCE [LARGE SCALE GENOMIC DNA]</scope>
    <source>
        <strain evidence="2 3">NIES-4072</strain>
    </source>
</reference>
<keyword evidence="1" id="KW-1133">Transmembrane helix</keyword>
<proteinExistence type="predicted"/>
<keyword evidence="1" id="KW-0472">Membrane</keyword>
<protein>
    <submittedName>
        <fullName evidence="2">Uncharacterized protein</fullName>
    </submittedName>
</protein>
<evidence type="ECO:0000256" key="1">
    <source>
        <dbReference type="SAM" id="Phobius"/>
    </source>
</evidence>
<gene>
    <name evidence="2" type="ORF">NIES4072_28530</name>
</gene>
<keyword evidence="1" id="KW-0812">Transmembrane</keyword>